<dbReference type="PROSITE" id="PS50097">
    <property type="entry name" value="BTB"/>
    <property type="match status" value="1"/>
</dbReference>
<evidence type="ECO:0000256" key="10">
    <source>
        <dbReference type="ARBA" id="ARBA00023163"/>
    </source>
</evidence>
<evidence type="ECO:0000256" key="5">
    <source>
        <dbReference type="ARBA" id="ARBA00022737"/>
    </source>
</evidence>
<evidence type="ECO:0000313" key="14">
    <source>
        <dbReference type="Ensembl" id="ENSCWAP00000015851.1"/>
    </source>
</evidence>
<dbReference type="GO" id="GO:0001227">
    <property type="term" value="F:DNA-binding transcription repressor activity, RNA polymerase II-specific"/>
    <property type="evidence" value="ECO:0007669"/>
    <property type="project" value="Ensembl"/>
</dbReference>
<comment type="subcellular location">
    <subcellularLocation>
        <location evidence="2">Nucleus</location>
    </subcellularLocation>
</comment>
<dbReference type="AlphaFoldDB" id="A0A8C3WPC8"/>
<comment type="function">
    <text evidence="1">May be involved in transcriptional regulation.</text>
</comment>
<evidence type="ECO:0000256" key="6">
    <source>
        <dbReference type="ARBA" id="ARBA00022771"/>
    </source>
</evidence>
<keyword evidence="5" id="KW-0677">Repeat</keyword>
<dbReference type="InterPro" id="IPR000210">
    <property type="entry name" value="BTB/POZ_dom"/>
</dbReference>
<keyword evidence="3" id="KW-0597">Phosphoprotein</keyword>
<feature type="compositionally biased region" description="Polar residues" evidence="12">
    <location>
        <begin position="216"/>
        <end position="225"/>
    </location>
</feature>
<gene>
    <name evidence="14" type="primary">ZBTB8A</name>
</gene>
<dbReference type="Gene3D" id="3.30.710.10">
    <property type="entry name" value="Potassium Channel Kv1.1, Chain A"/>
    <property type="match status" value="1"/>
</dbReference>
<feature type="region of interest" description="Disordered" evidence="12">
    <location>
        <begin position="133"/>
        <end position="261"/>
    </location>
</feature>
<evidence type="ECO:0000256" key="11">
    <source>
        <dbReference type="ARBA" id="ARBA00023242"/>
    </source>
</evidence>
<name>A0A8C3WPC8_9CETA</name>
<keyword evidence="4" id="KW-0479">Metal-binding</keyword>
<reference evidence="14" key="2">
    <citation type="submission" date="2025-09" db="UniProtKB">
        <authorList>
            <consortium name="Ensembl"/>
        </authorList>
    </citation>
    <scope>IDENTIFICATION</scope>
</reference>
<dbReference type="GO" id="GO:0008270">
    <property type="term" value="F:zinc ion binding"/>
    <property type="evidence" value="ECO:0007669"/>
    <property type="project" value="UniProtKB-KW"/>
</dbReference>
<feature type="compositionally biased region" description="Basic and acidic residues" evidence="12">
    <location>
        <begin position="198"/>
        <end position="208"/>
    </location>
</feature>
<keyword evidence="10" id="KW-0804">Transcription</keyword>
<organism evidence="14 15">
    <name type="scientific">Catagonus wagneri</name>
    <name type="common">Chacoan peccary</name>
    <dbReference type="NCBI Taxonomy" id="51154"/>
    <lineage>
        <taxon>Eukaryota</taxon>
        <taxon>Metazoa</taxon>
        <taxon>Chordata</taxon>
        <taxon>Craniata</taxon>
        <taxon>Vertebrata</taxon>
        <taxon>Euteleostomi</taxon>
        <taxon>Mammalia</taxon>
        <taxon>Eutheria</taxon>
        <taxon>Laurasiatheria</taxon>
        <taxon>Artiodactyla</taxon>
        <taxon>Suina</taxon>
        <taxon>Tayassuidae</taxon>
        <taxon>Catagonus</taxon>
    </lineage>
</organism>
<keyword evidence="7" id="KW-0862">Zinc</keyword>
<dbReference type="GO" id="GO:0061629">
    <property type="term" value="F:RNA polymerase II-specific DNA-binding transcription factor binding"/>
    <property type="evidence" value="ECO:0007669"/>
    <property type="project" value="Ensembl"/>
</dbReference>
<sequence length="403" mass="45485">MEISSHQSHLLQQLNEQRRQDVFCDCSILVEGKVFKAHRNVLFASSGYFKMLLSQNSKETSQPTTATFQAFSPDTFTVILDFVYSGRLSLTGQNVIEVMSAASFLQMTDVISVCKTFIKSSLDISEKEKDRYFSLSDKDASSNGIERSSFYSSGWQDESSSPRSHLSPDQGTGIISGKSWSKYNYHPAPQRNTQQPLAKHEQRKDSMKKSKHLRLSQPSETAQYKSSKREARTSDSSSHVSQSEEQAQMDAEMDSTPVGYQYGQGADVASRSFPGTQKENPHLTFRCHGQLNQIHQACKLICRKCKRHVTDLTGQVVQEGTRRYRLCNECLAEVGIDSLPIDLEAEQHLMSPSDGDKDSRWHLGEDENRSYVEIVEDGSADLVIQQVDDSEEEEEKEIKPNIR</sequence>
<keyword evidence="8" id="KW-0805">Transcription regulation</keyword>
<evidence type="ECO:0000256" key="4">
    <source>
        <dbReference type="ARBA" id="ARBA00022723"/>
    </source>
</evidence>
<feature type="compositionally biased region" description="Polar residues" evidence="12">
    <location>
        <begin position="141"/>
        <end position="170"/>
    </location>
</feature>
<dbReference type="InterPro" id="IPR011333">
    <property type="entry name" value="SKP1/BTB/POZ_sf"/>
</dbReference>
<evidence type="ECO:0000259" key="13">
    <source>
        <dbReference type="PROSITE" id="PS50097"/>
    </source>
</evidence>
<dbReference type="PANTHER" id="PTHR46105:SF12">
    <property type="entry name" value="ZINC FINGER AND BTB DOMAIN-CONTAINING PROTEIN 8A"/>
    <property type="match status" value="1"/>
</dbReference>
<keyword evidence="11" id="KW-0539">Nucleus</keyword>
<dbReference type="PANTHER" id="PTHR46105">
    <property type="entry name" value="AGAP004733-PA"/>
    <property type="match status" value="1"/>
</dbReference>
<dbReference type="CDD" id="cd18329">
    <property type="entry name" value="BTB_POZ_ZBTB8A_BOZF1"/>
    <property type="match status" value="1"/>
</dbReference>
<reference evidence="14" key="1">
    <citation type="submission" date="2025-08" db="UniProtKB">
        <authorList>
            <consortium name="Ensembl"/>
        </authorList>
    </citation>
    <scope>IDENTIFICATION</scope>
</reference>
<dbReference type="GO" id="GO:0001223">
    <property type="term" value="F:transcription coactivator binding"/>
    <property type="evidence" value="ECO:0007669"/>
    <property type="project" value="Ensembl"/>
</dbReference>
<dbReference type="Ensembl" id="ENSCWAT00000017209.1">
    <property type="protein sequence ID" value="ENSCWAP00000015851.1"/>
    <property type="gene ID" value="ENSCWAG00000012305.1"/>
</dbReference>
<evidence type="ECO:0000313" key="15">
    <source>
        <dbReference type="Proteomes" id="UP000694540"/>
    </source>
</evidence>
<dbReference type="GO" id="GO:0000978">
    <property type="term" value="F:RNA polymerase II cis-regulatory region sequence-specific DNA binding"/>
    <property type="evidence" value="ECO:0007669"/>
    <property type="project" value="TreeGrafter"/>
</dbReference>
<dbReference type="Proteomes" id="UP000694540">
    <property type="component" value="Unplaced"/>
</dbReference>
<evidence type="ECO:0000256" key="12">
    <source>
        <dbReference type="SAM" id="MobiDB-lite"/>
    </source>
</evidence>
<evidence type="ECO:0000256" key="2">
    <source>
        <dbReference type="ARBA" id="ARBA00004123"/>
    </source>
</evidence>
<evidence type="ECO:0000256" key="1">
    <source>
        <dbReference type="ARBA" id="ARBA00003767"/>
    </source>
</evidence>
<keyword evidence="15" id="KW-1185">Reference proteome</keyword>
<dbReference type="GO" id="GO:0005634">
    <property type="term" value="C:nucleus"/>
    <property type="evidence" value="ECO:0007669"/>
    <property type="project" value="UniProtKB-SubCell"/>
</dbReference>
<evidence type="ECO:0000256" key="9">
    <source>
        <dbReference type="ARBA" id="ARBA00023125"/>
    </source>
</evidence>
<dbReference type="InterPro" id="IPR050457">
    <property type="entry name" value="ZnFinger_BTB_dom_contain"/>
</dbReference>
<proteinExistence type="predicted"/>
<keyword evidence="9" id="KW-0238">DNA-binding</keyword>
<keyword evidence="6" id="KW-0863">Zinc-finger</keyword>
<evidence type="ECO:0000256" key="7">
    <source>
        <dbReference type="ARBA" id="ARBA00022833"/>
    </source>
</evidence>
<protein>
    <submittedName>
        <fullName evidence="14">Zinc finger and BTB domain containing 8A</fullName>
    </submittedName>
</protein>
<dbReference type="SUPFAM" id="SSF54695">
    <property type="entry name" value="POZ domain"/>
    <property type="match status" value="1"/>
</dbReference>
<feature type="domain" description="BTB" evidence="13">
    <location>
        <begin position="24"/>
        <end position="92"/>
    </location>
</feature>
<evidence type="ECO:0000256" key="8">
    <source>
        <dbReference type="ARBA" id="ARBA00023015"/>
    </source>
</evidence>
<evidence type="ECO:0000256" key="3">
    <source>
        <dbReference type="ARBA" id="ARBA00022553"/>
    </source>
</evidence>
<dbReference type="SMART" id="SM00225">
    <property type="entry name" value="BTB"/>
    <property type="match status" value="1"/>
</dbReference>
<dbReference type="GeneTree" id="ENSGT00940000157491"/>
<feature type="compositionally biased region" description="Low complexity" evidence="12">
    <location>
        <begin position="234"/>
        <end position="243"/>
    </location>
</feature>
<dbReference type="Pfam" id="PF00651">
    <property type="entry name" value="BTB"/>
    <property type="match status" value="1"/>
</dbReference>
<accession>A0A8C3WPC8</accession>